<feature type="compositionally biased region" description="Low complexity" evidence="1">
    <location>
        <begin position="143"/>
        <end position="172"/>
    </location>
</feature>
<dbReference type="EMBL" id="JAUZMY010000012">
    <property type="protein sequence ID" value="MEE2038356.1"/>
    <property type="molecule type" value="Genomic_DNA"/>
</dbReference>
<comment type="caution">
    <text evidence="2">The sequence shown here is derived from an EMBL/GenBank/DDBJ whole genome shotgun (WGS) entry which is preliminary data.</text>
</comment>
<protein>
    <submittedName>
        <fullName evidence="2">Uncharacterized protein</fullName>
    </submittedName>
</protein>
<dbReference type="RefSeq" id="WP_330092138.1">
    <property type="nucleotide sequence ID" value="NZ_JAUZMY010000012.1"/>
</dbReference>
<accession>A0ABU7K7Z6</accession>
<evidence type="ECO:0000313" key="2">
    <source>
        <dbReference type="EMBL" id="MEE2038356.1"/>
    </source>
</evidence>
<organism evidence="2 3">
    <name type="scientific">Nocardiopsis codii</name>
    <dbReference type="NCBI Taxonomy" id="3065942"/>
    <lineage>
        <taxon>Bacteria</taxon>
        <taxon>Bacillati</taxon>
        <taxon>Actinomycetota</taxon>
        <taxon>Actinomycetes</taxon>
        <taxon>Streptosporangiales</taxon>
        <taxon>Nocardiopsidaceae</taxon>
        <taxon>Nocardiopsis</taxon>
    </lineage>
</organism>
<reference evidence="2 3" key="1">
    <citation type="submission" date="2023-08" db="EMBL/GenBank/DDBJ databases">
        <authorList>
            <person name="Girao M."/>
            <person name="Carvalho M.F."/>
        </authorList>
    </citation>
    <scope>NUCLEOTIDE SEQUENCE [LARGE SCALE GENOMIC DNA]</scope>
    <source>
        <strain evidence="2 3">CT-R113</strain>
    </source>
</reference>
<proteinExistence type="predicted"/>
<keyword evidence="3" id="KW-1185">Reference proteome</keyword>
<name>A0ABU7K7Z6_9ACTN</name>
<dbReference type="SUPFAM" id="SSF82549">
    <property type="entry name" value="DAK1/DegV-like"/>
    <property type="match status" value="1"/>
</dbReference>
<feature type="region of interest" description="Disordered" evidence="1">
    <location>
        <begin position="78"/>
        <end position="192"/>
    </location>
</feature>
<sequence length="192" mass="18835">MSRLLNDTTTFREDVLTGPPQACGRFLERVDGASGVLRRPRRRGRAAVGLGGGAGHYPAFAGLVGPEPARRPVRGWSAHELDPASPAGTKAARTSAYESGAPDDAHGPPGAPRTRGAGGILGPTGAQGPSGAPGDTDSEERPGAAGMTGRAGTTGPVEGTGSAAGARARGASQPPPAAEASGPTGSFGEAAP</sequence>
<dbReference type="Proteomes" id="UP001356095">
    <property type="component" value="Unassembled WGS sequence"/>
</dbReference>
<evidence type="ECO:0000256" key="1">
    <source>
        <dbReference type="SAM" id="MobiDB-lite"/>
    </source>
</evidence>
<evidence type="ECO:0000313" key="3">
    <source>
        <dbReference type="Proteomes" id="UP001356095"/>
    </source>
</evidence>
<gene>
    <name evidence="2" type="ORF">Q8791_14115</name>
</gene>